<name>A0A835I6F7_9MAGN</name>
<dbReference type="Pfam" id="PF08553">
    <property type="entry name" value="VID27"/>
    <property type="match status" value="1"/>
</dbReference>
<dbReference type="Proteomes" id="UP000631114">
    <property type="component" value="Unassembled WGS sequence"/>
</dbReference>
<dbReference type="AlphaFoldDB" id="A0A835I6F7"/>
<comment type="caution">
    <text evidence="2">The sequence shown here is derived from an EMBL/GenBank/DDBJ whole genome shotgun (WGS) entry which is preliminary data.</text>
</comment>
<feature type="domain" description="Vacuolar import/degradation Vid27 C-terminal" evidence="1">
    <location>
        <begin position="27"/>
        <end position="117"/>
    </location>
</feature>
<dbReference type="PANTHER" id="PTHR31913">
    <property type="entry name" value="VACUOLAR IMPORT AND DEGRADATION PROTEIN 27"/>
    <property type="match status" value="1"/>
</dbReference>
<sequence>MGIWFTFWPLAEINTLHMNSITSEVSSHSTGLHQFDIEMRRIVLKWKFEKEGIDITVSDITNNNKGSQLDSSASTFLSLDDNRICRWDKRENTSILNWTQGHQFSRGTNFQCFSITGGLVVVQCVMSVVQCVMSAVCHGHRIV</sequence>
<dbReference type="EMBL" id="JADFTS010000004">
    <property type="protein sequence ID" value="KAF9611586.1"/>
    <property type="molecule type" value="Genomic_DNA"/>
</dbReference>
<dbReference type="OrthoDB" id="1700803at2759"/>
<dbReference type="PANTHER" id="PTHR31913:SF0">
    <property type="entry name" value="VACUOLAR IMPORT AND DEGRADATION PROTEIN 27"/>
    <property type="match status" value="1"/>
</dbReference>
<gene>
    <name evidence="2" type="ORF">IFM89_033590</name>
</gene>
<keyword evidence="3" id="KW-1185">Reference proteome</keyword>
<dbReference type="InterPro" id="IPR013863">
    <property type="entry name" value="VID27_C"/>
</dbReference>
<dbReference type="GO" id="GO:0005634">
    <property type="term" value="C:nucleus"/>
    <property type="evidence" value="ECO:0007669"/>
    <property type="project" value="TreeGrafter"/>
</dbReference>
<accession>A0A835I6F7</accession>
<evidence type="ECO:0000313" key="3">
    <source>
        <dbReference type="Proteomes" id="UP000631114"/>
    </source>
</evidence>
<protein>
    <recommendedName>
        <fullName evidence="1">Vacuolar import/degradation Vid27 C-terminal domain-containing protein</fullName>
    </recommendedName>
</protein>
<proteinExistence type="predicted"/>
<reference evidence="2 3" key="1">
    <citation type="submission" date="2020-10" db="EMBL/GenBank/DDBJ databases">
        <title>The Coptis chinensis genome and diversification of protoberbering-type alkaloids.</title>
        <authorList>
            <person name="Wang B."/>
            <person name="Shu S."/>
            <person name="Song C."/>
            <person name="Liu Y."/>
        </authorList>
    </citation>
    <scope>NUCLEOTIDE SEQUENCE [LARGE SCALE GENOMIC DNA]</scope>
    <source>
        <strain evidence="2">HL-2020</strain>
        <tissue evidence="2">Leaf</tissue>
    </source>
</reference>
<evidence type="ECO:0000313" key="2">
    <source>
        <dbReference type="EMBL" id="KAF9611586.1"/>
    </source>
</evidence>
<dbReference type="InterPro" id="IPR040458">
    <property type="entry name" value="Vid27"/>
</dbReference>
<dbReference type="GO" id="GO:0005737">
    <property type="term" value="C:cytoplasm"/>
    <property type="evidence" value="ECO:0007669"/>
    <property type="project" value="TreeGrafter"/>
</dbReference>
<organism evidence="2 3">
    <name type="scientific">Coptis chinensis</name>
    <dbReference type="NCBI Taxonomy" id="261450"/>
    <lineage>
        <taxon>Eukaryota</taxon>
        <taxon>Viridiplantae</taxon>
        <taxon>Streptophyta</taxon>
        <taxon>Embryophyta</taxon>
        <taxon>Tracheophyta</taxon>
        <taxon>Spermatophyta</taxon>
        <taxon>Magnoliopsida</taxon>
        <taxon>Ranunculales</taxon>
        <taxon>Ranunculaceae</taxon>
        <taxon>Coptidoideae</taxon>
        <taxon>Coptis</taxon>
    </lineage>
</organism>
<evidence type="ECO:0000259" key="1">
    <source>
        <dbReference type="Pfam" id="PF08553"/>
    </source>
</evidence>